<dbReference type="SUPFAM" id="SSF117281">
    <property type="entry name" value="Kelch motif"/>
    <property type="match status" value="4"/>
</dbReference>
<keyword evidence="5" id="KW-1185">Reference proteome</keyword>
<sequence length="841" mass="92725">MALDDETTQARHFDLLSVTCLSDQDIALLLEAHGHTEAEAPRNERLQLLESGLADGLHESWCFERFPENVNTQPRCWASIAFHRKFTSHDIYMFGGRDMSTFGDDECDEVFTWVCGDSRGQWVEVPNQGDQIPDASWAHSAVEHEGCLFVFGGQDYEGRNDYLFKLDLGVPATQRLWEQVGTTGNQPEPRSGHAAIITPHGDMLVFGGVDNSDTDLNDLHAYKLSTQMWRPLKTKGTPPQGGDDVRLALRPSTNELYVLDGIDKTDTLLENIKMYALNLGTLEWREVEATGDLPRCRSDFAAAVIPGKGGGWIIMGGQDKNQSEVLGDVYCFDFEESKWQRLTELKGPKPTPRMGHAAVTSVDQQVYLISGVGQDDEPVLCVERITPPQSEAAQHRDQASACDMTLAHLPDASLSMLLARWQQPCEEGRARDEMLLAAGAYQDQRLGRCWVEQEMPGLACPPRCWAAVVARGSEIYVFGGRDLGGQTEDPTDSLFYYNPASPGSGWEELETQGPRPFKGWGICGVEYNNRLYFFGGCNYKGSFNSLNVIDLTTHCWSCLPGTGDRPCERNGAAMVVWVDEEEGWDDQPAFAHFARSTKERPKILVFGGVAPTGQALNDLHQYDVVAGVWKKLQTTGAAPFGGDDVGATIIGRYMYVLGPSTGDPDTGLQISRLSLTSLNWCTQPGDDPPNYRPDAAIGVLCGQFVVHGGVDGAIPSAELDVYDIELCEWKPVVTPPFVGRNPMQRISHNLVAMPGTLHVIGGRSEEGAAATTTHLLLPPPCDDAVDRGERIETQLEEEKKKARMEARARNREQRAENMMQAAKLPSHFRKQIAGLGKASFE</sequence>
<dbReference type="Proteomes" id="UP001190700">
    <property type="component" value="Unassembled WGS sequence"/>
</dbReference>
<dbReference type="Pfam" id="PF24681">
    <property type="entry name" value="Kelch_KLHDC2_KLHL20_DRC7"/>
    <property type="match status" value="3"/>
</dbReference>
<keyword evidence="2" id="KW-0677">Repeat</keyword>
<dbReference type="Gene3D" id="2.120.10.80">
    <property type="entry name" value="Kelch-type beta propeller"/>
    <property type="match status" value="4"/>
</dbReference>
<dbReference type="InterPro" id="IPR015915">
    <property type="entry name" value="Kelch-typ_b-propeller"/>
</dbReference>
<organism evidence="4 5">
    <name type="scientific">Cymbomonas tetramitiformis</name>
    <dbReference type="NCBI Taxonomy" id="36881"/>
    <lineage>
        <taxon>Eukaryota</taxon>
        <taxon>Viridiplantae</taxon>
        <taxon>Chlorophyta</taxon>
        <taxon>Pyramimonadophyceae</taxon>
        <taxon>Pyramimonadales</taxon>
        <taxon>Pyramimonadaceae</taxon>
        <taxon>Cymbomonas</taxon>
    </lineage>
</organism>
<protein>
    <submittedName>
        <fullName evidence="4">Uncharacterized protein</fullName>
    </submittedName>
</protein>
<gene>
    <name evidence="4" type="ORF">CYMTET_43128</name>
</gene>
<proteinExistence type="predicted"/>
<feature type="compositionally biased region" description="Basic and acidic residues" evidence="3">
    <location>
        <begin position="800"/>
        <end position="815"/>
    </location>
</feature>
<dbReference type="PANTHER" id="PTHR46093:SF18">
    <property type="entry name" value="FIBRONECTIN TYPE-III DOMAIN-CONTAINING PROTEIN"/>
    <property type="match status" value="1"/>
</dbReference>
<keyword evidence="1" id="KW-0880">Kelch repeat</keyword>
<name>A0AAE0F0V4_9CHLO</name>
<evidence type="ECO:0000313" key="4">
    <source>
        <dbReference type="EMBL" id="KAK3247374.1"/>
    </source>
</evidence>
<evidence type="ECO:0000256" key="2">
    <source>
        <dbReference type="ARBA" id="ARBA00022737"/>
    </source>
</evidence>
<evidence type="ECO:0000313" key="5">
    <source>
        <dbReference type="Proteomes" id="UP001190700"/>
    </source>
</evidence>
<dbReference type="AlphaFoldDB" id="A0AAE0F0V4"/>
<dbReference type="EMBL" id="LGRX02029036">
    <property type="protein sequence ID" value="KAK3247374.1"/>
    <property type="molecule type" value="Genomic_DNA"/>
</dbReference>
<feature type="region of interest" description="Disordered" evidence="3">
    <location>
        <begin position="800"/>
        <end position="827"/>
    </location>
</feature>
<evidence type="ECO:0000256" key="1">
    <source>
        <dbReference type="ARBA" id="ARBA00022441"/>
    </source>
</evidence>
<comment type="caution">
    <text evidence="4">The sequence shown here is derived from an EMBL/GenBank/DDBJ whole genome shotgun (WGS) entry which is preliminary data.</text>
</comment>
<dbReference type="PANTHER" id="PTHR46093">
    <property type="entry name" value="ACYL-COA-BINDING DOMAIN-CONTAINING PROTEIN 5"/>
    <property type="match status" value="1"/>
</dbReference>
<evidence type="ECO:0000256" key="3">
    <source>
        <dbReference type="SAM" id="MobiDB-lite"/>
    </source>
</evidence>
<reference evidence="4 5" key="1">
    <citation type="journal article" date="2015" name="Genome Biol. Evol.">
        <title>Comparative Genomics of a Bacterivorous Green Alga Reveals Evolutionary Causalities and Consequences of Phago-Mixotrophic Mode of Nutrition.</title>
        <authorList>
            <person name="Burns J.A."/>
            <person name="Paasch A."/>
            <person name="Narechania A."/>
            <person name="Kim E."/>
        </authorList>
    </citation>
    <scope>NUCLEOTIDE SEQUENCE [LARGE SCALE GENOMIC DNA]</scope>
    <source>
        <strain evidence="4 5">PLY_AMNH</strain>
    </source>
</reference>
<accession>A0AAE0F0V4</accession>